<dbReference type="InterPro" id="IPR036869">
    <property type="entry name" value="J_dom_sf"/>
</dbReference>
<proteinExistence type="predicted"/>
<protein>
    <recommendedName>
        <fullName evidence="3">J domain-containing protein</fullName>
    </recommendedName>
</protein>
<dbReference type="PANTHER" id="PTHR45295:SF1">
    <property type="entry name" value="CHAPERONE PROTEIN DNAJ C76, CHLOROPLASTIC"/>
    <property type="match status" value="1"/>
</dbReference>
<sequence>MDFDLYDLLGIDSSSDQSQIKMAYRTLQKRCHPDIAGRTGHDMAIILNEAYSILSDPNSRLAYDKEHMKIAEFSDYTGKPLYSTWFGSESEERAVFVDEIKCVGCLKCALFAENTFAIESVYGRARVVGQWADPEDKIYDAIQTCPVDCISIVERSNLAALEFLMSKQPRVNVRMTGGNNGGVRVANVFVDVKKFQSRFSEASKQDTMDLSHQKEAMMSAIHTIRSISNWLYWQMPNTGARGKEPRQNLLYLTDKSNDTSTKKLRDAAAARQNFVPKLKPHATPTNEYWKPSDLKSSSPYIESNPSKTSKPSQTTKSEDHDRVIIPKDRERASQMREYFPLVTFTVATFIIGLQRGERVVGDGIKDHIGGSRVLDVVNSSWFHAILGGLTWYLVGIAMVELVEAFRSGKQRGKRD</sequence>
<evidence type="ECO:0000313" key="5">
    <source>
        <dbReference type="Proteomes" id="UP000541444"/>
    </source>
</evidence>
<keyword evidence="5" id="KW-1185">Reference proteome</keyword>
<evidence type="ECO:0000256" key="2">
    <source>
        <dbReference type="SAM" id="Phobius"/>
    </source>
</evidence>
<feature type="region of interest" description="Disordered" evidence="1">
    <location>
        <begin position="278"/>
        <end position="320"/>
    </location>
</feature>
<dbReference type="InterPro" id="IPR001623">
    <property type="entry name" value="DnaJ_domain"/>
</dbReference>
<dbReference type="Pfam" id="PF00226">
    <property type="entry name" value="DnaJ"/>
    <property type="match status" value="1"/>
</dbReference>
<keyword evidence="2" id="KW-1133">Transmembrane helix</keyword>
<dbReference type="OrthoDB" id="376357at2759"/>
<accession>A0A7J7MEI6</accession>
<evidence type="ECO:0000259" key="3">
    <source>
        <dbReference type="PROSITE" id="PS50076"/>
    </source>
</evidence>
<comment type="caution">
    <text evidence="4">The sequence shown here is derived from an EMBL/GenBank/DDBJ whole genome shotgun (WGS) entry which is preliminary data.</text>
</comment>
<dbReference type="PROSITE" id="PS50076">
    <property type="entry name" value="DNAJ_2"/>
    <property type="match status" value="1"/>
</dbReference>
<keyword evidence="2" id="KW-0472">Membrane</keyword>
<feature type="domain" description="J" evidence="3">
    <location>
        <begin position="4"/>
        <end position="67"/>
    </location>
</feature>
<dbReference type="AlphaFoldDB" id="A0A7J7MEI6"/>
<dbReference type="SUPFAM" id="SSF46565">
    <property type="entry name" value="Chaperone J-domain"/>
    <property type="match status" value="1"/>
</dbReference>
<dbReference type="PANTHER" id="PTHR45295">
    <property type="entry name" value="CHAPERONE PROTEIN DNAJ C76, CHLOROPLASTIC"/>
    <property type="match status" value="1"/>
</dbReference>
<feature type="transmembrane region" description="Helical" evidence="2">
    <location>
        <begin position="381"/>
        <end position="405"/>
    </location>
</feature>
<organism evidence="4 5">
    <name type="scientific">Kingdonia uniflora</name>
    <dbReference type="NCBI Taxonomy" id="39325"/>
    <lineage>
        <taxon>Eukaryota</taxon>
        <taxon>Viridiplantae</taxon>
        <taxon>Streptophyta</taxon>
        <taxon>Embryophyta</taxon>
        <taxon>Tracheophyta</taxon>
        <taxon>Spermatophyta</taxon>
        <taxon>Magnoliopsida</taxon>
        <taxon>Ranunculales</taxon>
        <taxon>Circaeasteraceae</taxon>
        <taxon>Kingdonia</taxon>
    </lineage>
</organism>
<reference evidence="4 5" key="1">
    <citation type="journal article" date="2020" name="IScience">
        <title>Genome Sequencing of the Endangered Kingdonia uniflora (Circaeasteraceae, Ranunculales) Reveals Potential Mechanisms of Evolutionary Specialization.</title>
        <authorList>
            <person name="Sun Y."/>
            <person name="Deng T."/>
            <person name="Zhang A."/>
            <person name="Moore M.J."/>
            <person name="Landis J.B."/>
            <person name="Lin N."/>
            <person name="Zhang H."/>
            <person name="Zhang X."/>
            <person name="Huang J."/>
            <person name="Zhang X."/>
            <person name="Sun H."/>
            <person name="Wang H."/>
        </authorList>
    </citation>
    <scope>NUCLEOTIDE SEQUENCE [LARGE SCALE GENOMIC DNA]</scope>
    <source>
        <strain evidence="4">TB1705</strain>
        <tissue evidence="4">Leaf</tissue>
    </source>
</reference>
<feature type="compositionally biased region" description="Low complexity" evidence="1">
    <location>
        <begin position="303"/>
        <end position="315"/>
    </location>
</feature>
<keyword evidence="2" id="KW-0812">Transmembrane</keyword>
<dbReference type="SMART" id="SM00271">
    <property type="entry name" value="DnaJ"/>
    <property type="match status" value="1"/>
</dbReference>
<dbReference type="Proteomes" id="UP000541444">
    <property type="component" value="Unassembled WGS sequence"/>
</dbReference>
<evidence type="ECO:0000313" key="4">
    <source>
        <dbReference type="EMBL" id="KAF6153281.1"/>
    </source>
</evidence>
<dbReference type="Gene3D" id="1.10.287.110">
    <property type="entry name" value="DnaJ domain"/>
    <property type="match status" value="1"/>
</dbReference>
<dbReference type="Gene3D" id="3.30.70.20">
    <property type="match status" value="1"/>
</dbReference>
<dbReference type="Pfam" id="PF13370">
    <property type="entry name" value="Fer4_13"/>
    <property type="match status" value="1"/>
</dbReference>
<dbReference type="CDD" id="cd06257">
    <property type="entry name" value="DnaJ"/>
    <property type="match status" value="1"/>
</dbReference>
<dbReference type="EMBL" id="JACGCM010001564">
    <property type="protein sequence ID" value="KAF6153281.1"/>
    <property type="molecule type" value="Genomic_DNA"/>
</dbReference>
<evidence type="ECO:0000256" key="1">
    <source>
        <dbReference type="SAM" id="MobiDB-lite"/>
    </source>
</evidence>
<gene>
    <name evidence="4" type="ORF">GIB67_003471</name>
</gene>
<name>A0A7J7MEI6_9MAGN</name>
<dbReference type="SUPFAM" id="SSF54862">
    <property type="entry name" value="4Fe-4S ferredoxins"/>
    <property type="match status" value="1"/>
</dbReference>